<gene>
    <name evidence="7" type="primary">eccA1</name>
    <name evidence="7" type="ORF">LF1_35090</name>
</gene>
<comment type="similarity">
    <text evidence="1">Belongs to the CbxX/CfxQ family.</text>
</comment>
<comment type="caution">
    <text evidence="7">The sequence shown here is derived from an EMBL/GenBank/DDBJ whole genome shotgun (WGS) entry which is preliminary data.</text>
</comment>
<dbReference type="GO" id="GO:0005524">
    <property type="term" value="F:ATP binding"/>
    <property type="evidence" value="ECO:0007669"/>
    <property type="project" value="UniProtKB-KW"/>
</dbReference>
<dbReference type="OrthoDB" id="9806903at2"/>
<evidence type="ECO:0000256" key="4">
    <source>
        <dbReference type="SAM" id="Coils"/>
    </source>
</evidence>
<dbReference type="InterPro" id="IPR000641">
    <property type="entry name" value="CbxX/CfxQ"/>
</dbReference>
<sequence>MSSSSDDRIVESIRLYRDALKETRALYVESGELIRGSYGWLRGSDDGDAMSVADQMDDLHQGFLMKVFAAVVPQTDARSMEQRQLGRALLEHIWGKSVMGSQLHEAVDWLISASNDFRWSELVRPFAEIPAVRDRWGELETLAMRMANLLASVDGDISLADNQSIQSMQRQFDELQGKAPEHLANEVDTDNARDALSWLREEAKRLREGVSVTAAEKPTPLAGPGGSGAREKPKPSKTAAGGPPSNQISDDRTPEQRLADARAKLDRLVGLEGIKDQIETLTNFLKMERLREKEGLPTTRPSLHMAFVGNPGTGKTTVARIVAEIYGALGVLEQGQLVETDRSGLVAEYAGQTGPKTNAKIDEALDGVLFVDEAYTLIDESGQDQYGREAIQTLLKRMEDQRDRLVVILAGYPNEMNTMIRSNPGLSSRVGTTMTFQDYPPEALCRIFELIAKKAKYTLPTESRRRLLRGFTYLYIGRDRHFGNGRSSRNSFERSVRKLANRLASMKEMNRELLTTLQPEDIEVAGVMEAHLKAMAAEPGSVRIQCTSCDAAEVIDDQLLGTKVTCKSCETEFDADWGEPVAVLPTPDETTEVVEDSETQAES</sequence>
<dbReference type="Gene3D" id="1.10.8.60">
    <property type="match status" value="1"/>
</dbReference>
<feature type="region of interest" description="Disordered" evidence="5">
    <location>
        <begin position="583"/>
        <end position="603"/>
    </location>
</feature>
<reference evidence="7 8" key="1">
    <citation type="submission" date="2019-08" db="EMBL/GenBank/DDBJ databases">
        <title>Deep-cultivation of Planctomycetes and their phenomic and genomic characterization uncovers novel biology.</title>
        <authorList>
            <person name="Wiegand S."/>
            <person name="Jogler M."/>
            <person name="Boedeker C."/>
            <person name="Pinto D."/>
            <person name="Vollmers J."/>
            <person name="Rivas-Marin E."/>
            <person name="Kohn T."/>
            <person name="Peeters S.H."/>
            <person name="Heuer A."/>
            <person name="Rast P."/>
            <person name="Oberbeckmann S."/>
            <person name="Bunk B."/>
            <person name="Jeske O."/>
            <person name="Meyerdierks A."/>
            <person name="Storesund J.E."/>
            <person name="Kallscheuer N."/>
            <person name="Luecker S."/>
            <person name="Lage O.M."/>
            <person name="Pohl T."/>
            <person name="Merkel B.J."/>
            <person name="Hornburger P."/>
            <person name="Mueller R.-W."/>
            <person name="Bruemmer F."/>
            <person name="Labrenz M."/>
            <person name="Spormann A.M."/>
            <person name="Op Den Camp H."/>
            <person name="Overmann J."/>
            <person name="Amann R."/>
            <person name="Jetten M.S.M."/>
            <person name="Mascher T."/>
            <person name="Medema M.H."/>
            <person name="Devos D.P."/>
            <person name="Kaster A.-K."/>
            <person name="Ovreas L."/>
            <person name="Rohde M."/>
            <person name="Galperin M.Y."/>
            <person name="Jogler C."/>
        </authorList>
    </citation>
    <scope>NUCLEOTIDE SEQUENCE [LARGE SCALE GENOMIC DNA]</scope>
    <source>
        <strain evidence="7 8">LF1</strain>
    </source>
</reference>
<dbReference type="InterPro" id="IPR027417">
    <property type="entry name" value="P-loop_NTPase"/>
</dbReference>
<feature type="coiled-coil region" evidence="4">
    <location>
        <begin position="489"/>
        <end position="516"/>
    </location>
</feature>
<dbReference type="SUPFAM" id="SSF52540">
    <property type="entry name" value="P-loop containing nucleoside triphosphate hydrolases"/>
    <property type="match status" value="1"/>
</dbReference>
<dbReference type="Pfam" id="PF17866">
    <property type="entry name" value="AAA_lid_6"/>
    <property type="match status" value="1"/>
</dbReference>
<evidence type="ECO:0000256" key="1">
    <source>
        <dbReference type="ARBA" id="ARBA00010378"/>
    </source>
</evidence>
<dbReference type="InterPro" id="IPR003593">
    <property type="entry name" value="AAA+_ATPase"/>
</dbReference>
<name>A0A5B1CIC5_9BACT</name>
<dbReference type="SMART" id="SM00382">
    <property type="entry name" value="AAA"/>
    <property type="match status" value="1"/>
</dbReference>
<proteinExistence type="inferred from homology"/>
<accession>A0A5B1CIC5</accession>
<dbReference type="InterPro" id="IPR003959">
    <property type="entry name" value="ATPase_AAA_core"/>
</dbReference>
<dbReference type="AlphaFoldDB" id="A0A5B1CIC5"/>
<organism evidence="7 8">
    <name type="scientific">Rubripirellula obstinata</name>
    <dbReference type="NCBI Taxonomy" id="406547"/>
    <lineage>
        <taxon>Bacteria</taxon>
        <taxon>Pseudomonadati</taxon>
        <taxon>Planctomycetota</taxon>
        <taxon>Planctomycetia</taxon>
        <taxon>Pirellulales</taxon>
        <taxon>Pirellulaceae</taxon>
        <taxon>Rubripirellula</taxon>
    </lineage>
</organism>
<keyword evidence="3" id="KW-0067">ATP-binding</keyword>
<dbReference type="InterPro" id="IPR041627">
    <property type="entry name" value="AAA_lid_6"/>
</dbReference>
<evidence type="ECO:0000256" key="2">
    <source>
        <dbReference type="ARBA" id="ARBA00022741"/>
    </source>
</evidence>
<dbReference type="InterPro" id="IPR050773">
    <property type="entry name" value="CbxX/CfxQ_RuBisCO_ESX"/>
</dbReference>
<evidence type="ECO:0000313" key="8">
    <source>
        <dbReference type="Proteomes" id="UP000322699"/>
    </source>
</evidence>
<dbReference type="FunFam" id="3.40.50.300:FF:000216">
    <property type="entry name" value="Type VII secretion ATPase EccA"/>
    <property type="match status" value="1"/>
</dbReference>
<dbReference type="Pfam" id="PF00004">
    <property type="entry name" value="AAA"/>
    <property type="match status" value="1"/>
</dbReference>
<keyword evidence="2" id="KW-0547">Nucleotide-binding</keyword>
<evidence type="ECO:0000259" key="6">
    <source>
        <dbReference type="SMART" id="SM00382"/>
    </source>
</evidence>
<keyword evidence="4" id="KW-0175">Coiled coil</keyword>
<feature type="compositionally biased region" description="Acidic residues" evidence="5">
    <location>
        <begin position="589"/>
        <end position="603"/>
    </location>
</feature>
<dbReference type="Gene3D" id="3.40.50.300">
    <property type="entry name" value="P-loop containing nucleotide triphosphate hydrolases"/>
    <property type="match status" value="1"/>
</dbReference>
<dbReference type="PRINTS" id="PR00819">
    <property type="entry name" value="CBXCFQXSUPER"/>
</dbReference>
<feature type="region of interest" description="Disordered" evidence="5">
    <location>
        <begin position="209"/>
        <end position="255"/>
    </location>
</feature>
<evidence type="ECO:0000256" key="5">
    <source>
        <dbReference type="SAM" id="MobiDB-lite"/>
    </source>
</evidence>
<protein>
    <submittedName>
        <fullName evidence="7">ESX-1 secretion system protein EccA1</fullName>
    </submittedName>
</protein>
<dbReference type="GO" id="GO:0016887">
    <property type="term" value="F:ATP hydrolysis activity"/>
    <property type="evidence" value="ECO:0007669"/>
    <property type="project" value="InterPro"/>
</dbReference>
<dbReference type="PANTHER" id="PTHR43392">
    <property type="entry name" value="AAA-TYPE ATPASE FAMILY PROTEIN / ANKYRIN REPEAT FAMILY PROTEIN"/>
    <property type="match status" value="1"/>
</dbReference>
<dbReference type="EMBL" id="VRLW01000001">
    <property type="protein sequence ID" value="KAA1260967.1"/>
    <property type="molecule type" value="Genomic_DNA"/>
</dbReference>
<dbReference type="PANTHER" id="PTHR43392:SF2">
    <property type="entry name" value="AAA-TYPE ATPASE FAMILY PROTEIN _ ANKYRIN REPEAT FAMILY PROTEIN"/>
    <property type="match status" value="1"/>
</dbReference>
<evidence type="ECO:0000256" key="3">
    <source>
        <dbReference type="ARBA" id="ARBA00022840"/>
    </source>
</evidence>
<dbReference type="Proteomes" id="UP000322699">
    <property type="component" value="Unassembled WGS sequence"/>
</dbReference>
<evidence type="ECO:0000313" key="7">
    <source>
        <dbReference type="EMBL" id="KAA1260967.1"/>
    </source>
</evidence>
<keyword evidence="8" id="KW-1185">Reference proteome</keyword>
<dbReference type="RefSeq" id="WP_068264435.1">
    <property type="nucleotide sequence ID" value="NZ_LWSK01000061.1"/>
</dbReference>
<feature type="domain" description="AAA+ ATPase" evidence="6">
    <location>
        <begin position="301"/>
        <end position="432"/>
    </location>
</feature>